<dbReference type="InterPro" id="IPR017941">
    <property type="entry name" value="Rieske_2Fe-2S"/>
</dbReference>
<protein>
    <submittedName>
        <fullName evidence="7">Aromatic ring-hydroxylating dioxygenase subunit alpha</fullName>
    </submittedName>
</protein>
<dbReference type="EMBL" id="CP090978">
    <property type="protein sequence ID" value="UJF32698.1"/>
    <property type="molecule type" value="Genomic_DNA"/>
</dbReference>
<keyword evidence="3" id="KW-0560">Oxidoreductase</keyword>
<dbReference type="Pfam" id="PF00355">
    <property type="entry name" value="Rieske"/>
    <property type="match status" value="1"/>
</dbReference>
<evidence type="ECO:0000256" key="4">
    <source>
        <dbReference type="ARBA" id="ARBA00023004"/>
    </source>
</evidence>
<evidence type="ECO:0000256" key="5">
    <source>
        <dbReference type="ARBA" id="ARBA00023014"/>
    </source>
</evidence>
<dbReference type="SUPFAM" id="SSF50022">
    <property type="entry name" value="ISP domain"/>
    <property type="match status" value="1"/>
</dbReference>
<keyword evidence="8" id="KW-1185">Reference proteome</keyword>
<keyword evidence="4" id="KW-0408">Iron</keyword>
<dbReference type="Proteomes" id="UP001649230">
    <property type="component" value="Chromosome"/>
</dbReference>
<evidence type="ECO:0000256" key="1">
    <source>
        <dbReference type="ARBA" id="ARBA00022714"/>
    </source>
</evidence>
<keyword evidence="2" id="KW-0479">Metal-binding</keyword>
<gene>
    <name evidence="7" type="ORF">L0M14_24235</name>
</gene>
<dbReference type="Gene3D" id="3.90.380.10">
    <property type="entry name" value="Naphthalene 1,2-dioxygenase Alpha Subunit, Chain A, domain 1"/>
    <property type="match status" value="1"/>
</dbReference>
<dbReference type="Pfam" id="PF19112">
    <property type="entry name" value="VanA_C"/>
    <property type="match status" value="1"/>
</dbReference>
<feature type="domain" description="Rieske" evidence="6">
    <location>
        <begin position="14"/>
        <end position="117"/>
    </location>
</feature>
<dbReference type="PROSITE" id="PS51296">
    <property type="entry name" value="RIESKE"/>
    <property type="match status" value="1"/>
</dbReference>
<dbReference type="GO" id="GO:0051213">
    <property type="term" value="F:dioxygenase activity"/>
    <property type="evidence" value="ECO:0007669"/>
    <property type="project" value="UniProtKB-KW"/>
</dbReference>
<organism evidence="7 8">
    <name type="scientific">Paenibacillus hexagrammi</name>
    <dbReference type="NCBI Taxonomy" id="2908839"/>
    <lineage>
        <taxon>Bacteria</taxon>
        <taxon>Bacillati</taxon>
        <taxon>Bacillota</taxon>
        <taxon>Bacilli</taxon>
        <taxon>Bacillales</taxon>
        <taxon>Paenibacillaceae</taxon>
        <taxon>Paenibacillus</taxon>
    </lineage>
</organism>
<evidence type="ECO:0000256" key="3">
    <source>
        <dbReference type="ARBA" id="ARBA00023002"/>
    </source>
</evidence>
<dbReference type="RefSeq" id="WP_235119041.1">
    <property type="nucleotide sequence ID" value="NZ_CP090978.1"/>
</dbReference>
<dbReference type="InterPro" id="IPR036922">
    <property type="entry name" value="Rieske_2Fe-2S_sf"/>
</dbReference>
<evidence type="ECO:0000313" key="7">
    <source>
        <dbReference type="EMBL" id="UJF32698.1"/>
    </source>
</evidence>
<dbReference type="PANTHER" id="PTHR21266:SF57">
    <property type="entry name" value="3-CHLOROBENZOATE-3,4-DIOXYGENASE"/>
    <property type="match status" value="1"/>
</dbReference>
<accession>A0ABY3SGT6</accession>
<dbReference type="InterPro" id="IPR044043">
    <property type="entry name" value="VanA_C_cat"/>
</dbReference>
<evidence type="ECO:0000313" key="8">
    <source>
        <dbReference type="Proteomes" id="UP001649230"/>
    </source>
</evidence>
<name>A0ABY3SGT6_9BACL</name>
<dbReference type="PROSITE" id="PS00570">
    <property type="entry name" value="RING_HYDROXYL_ALPHA"/>
    <property type="match status" value="1"/>
</dbReference>
<reference evidence="7 8" key="1">
    <citation type="journal article" date="2024" name="Int. J. Syst. Evol. Microbiol.">
        <title>Paenibacillus hexagrammi sp. nov., a novel bacterium isolated from the gut content of Hexagrammos agrammus.</title>
        <authorList>
            <person name="Jung H.K."/>
            <person name="Kim D.G."/>
            <person name="Zin H."/>
            <person name="Park J."/>
            <person name="Jung H."/>
            <person name="Kim Y.O."/>
            <person name="Kong H.J."/>
            <person name="Kim J.W."/>
            <person name="Kim Y.S."/>
        </authorList>
    </citation>
    <scope>NUCLEOTIDE SEQUENCE [LARGE SCALE GENOMIC DNA]</scope>
    <source>
        <strain evidence="7 8">YPD9-1</strain>
    </source>
</reference>
<keyword evidence="7" id="KW-0223">Dioxygenase</keyword>
<dbReference type="SUPFAM" id="SSF55961">
    <property type="entry name" value="Bet v1-like"/>
    <property type="match status" value="1"/>
</dbReference>
<keyword evidence="1" id="KW-0001">2Fe-2S</keyword>
<dbReference type="InterPro" id="IPR050584">
    <property type="entry name" value="Cholesterol_7-desaturase"/>
</dbReference>
<dbReference type="PANTHER" id="PTHR21266">
    <property type="entry name" value="IRON-SULFUR DOMAIN CONTAINING PROTEIN"/>
    <property type="match status" value="1"/>
</dbReference>
<evidence type="ECO:0000259" key="6">
    <source>
        <dbReference type="PROSITE" id="PS51296"/>
    </source>
</evidence>
<sequence>MTTAIQDSALIDQWHPVLLSSALLERPVSTRVLAERVVVFRTSQGVHAFKDLCIHRGVPLSLGKVAGDELVCAYHGWSYSGCGACTRIPSLPQDQPIPSKAKALVFRCIEAHGLIWVCLGTPSTPEPPISSRLEEGYAEVIMGPYQLRAAAPRLIENFLDVSHLMFVHEGLLGDSQFAEIGDYHVHQLEGALRSDEITVYQPNPDGTGRGVHSRYVYEVLAPLCAAFTKRSDEEPGHIFRLFLMVLPVTETESVAFMIKQRNYALEEPDEIFILFQDTLIEQDREMVENQTPELLPLDLQMELHLKSDRMSIAYRKLLREQGVTFGTA</sequence>
<dbReference type="Gene3D" id="2.102.10.10">
    <property type="entry name" value="Rieske [2Fe-2S] iron-sulphur domain"/>
    <property type="match status" value="1"/>
</dbReference>
<evidence type="ECO:0000256" key="2">
    <source>
        <dbReference type="ARBA" id="ARBA00022723"/>
    </source>
</evidence>
<dbReference type="InterPro" id="IPR015881">
    <property type="entry name" value="ARHD_Rieske_2Fe_2S"/>
</dbReference>
<proteinExistence type="predicted"/>
<keyword evidence="5" id="KW-0411">Iron-sulfur</keyword>
<dbReference type="CDD" id="cd03469">
    <property type="entry name" value="Rieske_RO_Alpha_N"/>
    <property type="match status" value="1"/>
</dbReference>